<dbReference type="Pfam" id="PF09441">
    <property type="entry name" value="Abp2"/>
    <property type="match status" value="1"/>
</dbReference>
<dbReference type="Gene3D" id="1.10.150.60">
    <property type="entry name" value="ARID DNA-binding domain"/>
    <property type="match status" value="1"/>
</dbReference>
<evidence type="ECO:0000313" key="2">
    <source>
        <dbReference type="EMBL" id="KAJ3087450.1"/>
    </source>
</evidence>
<protein>
    <recommendedName>
        <fullName evidence="1">ARID domain-containing protein</fullName>
    </recommendedName>
</protein>
<gene>
    <name evidence="2" type="ORF">HK100_008358</name>
</gene>
<dbReference type="GO" id="GO:0003677">
    <property type="term" value="F:DNA binding"/>
    <property type="evidence" value="ECO:0007669"/>
    <property type="project" value="InterPro"/>
</dbReference>
<proteinExistence type="predicted"/>
<evidence type="ECO:0000313" key="3">
    <source>
        <dbReference type="Proteomes" id="UP001211907"/>
    </source>
</evidence>
<reference evidence="2" key="1">
    <citation type="submission" date="2020-05" db="EMBL/GenBank/DDBJ databases">
        <title>Phylogenomic resolution of chytrid fungi.</title>
        <authorList>
            <person name="Stajich J.E."/>
            <person name="Amses K."/>
            <person name="Simmons R."/>
            <person name="Seto K."/>
            <person name="Myers J."/>
            <person name="Bonds A."/>
            <person name="Quandt C.A."/>
            <person name="Barry K."/>
            <person name="Liu P."/>
            <person name="Grigoriev I."/>
            <person name="Longcore J.E."/>
            <person name="James T.Y."/>
        </authorList>
    </citation>
    <scope>NUCLEOTIDE SEQUENCE</scope>
    <source>
        <strain evidence="2">JEL0513</strain>
    </source>
</reference>
<dbReference type="InterPro" id="IPR001606">
    <property type="entry name" value="ARID_dom"/>
</dbReference>
<keyword evidence="3" id="KW-1185">Reference proteome</keyword>
<dbReference type="SUPFAM" id="SSF46774">
    <property type="entry name" value="ARID-like"/>
    <property type="match status" value="1"/>
</dbReference>
<name>A0AAD5SPJ3_9FUNG</name>
<organism evidence="2 3">
    <name type="scientific">Physocladia obscura</name>
    <dbReference type="NCBI Taxonomy" id="109957"/>
    <lineage>
        <taxon>Eukaryota</taxon>
        <taxon>Fungi</taxon>
        <taxon>Fungi incertae sedis</taxon>
        <taxon>Chytridiomycota</taxon>
        <taxon>Chytridiomycota incertae sedis</taxon>
        <taxon>Chytridiomycetes</taxon>
        <taxon>Chytridiales</taxon>
        <taxon>Chytriomycetaceae</taxon>
        <taxon>Physocladia</taxon>
    </lineage>
</organism>
<dbReference type="Proteomes" id="UP001211907">
    <property type="component" value="Unassembled WGS sequence"/>
</dbReference>
<evidence type="ECO:0000259" key="1">
    <source>
        <dbReference type="PROSITE" id="PS51011"/>
    </source>
</evidence>
<dbReference type="EMBL" id="JADGJH010004055">
    <property type="protein sequence ID" value="KAJ3087450.1"/>
    <property type="molecule type" value="Genomic_DNA"/>
</dbReference>
<dbReference type="AlphaFoldDB" id="A0AAD5SPJ3"/>
<dbReference type="PROSITE" id="PS51011">
    <property type="entry name" value="ARID"/>
    <property type="match status" value="1"/>
</dbReference>
<feature type="domain" description="ARID" evidence="1">
    <location>
        <begin position="54"/>
        <end position="146"/>
    </location>
</feature>
<sequence>MTEETTNKATATTTATANAASAKSTELPFARGSLTPSMFLALYSAFLHAFHADPPASADAKQKAQCKIADHLLKFEHPPSFEGKSFNIFDFFRLIISLGGFQHTCQMKSWTDICRRIGMNPSKSNISTRIRDWAEKHHIVAFFDFLLGIPHDFYRPLRDDEIVGPKSVQKDGFPVLETESE</sequence>
<dbReference type="InterPro" id="IPR036431">
    <property type="entry name" value="ARID_dom_sf"/>
</dbReference>
<feature type="non-terminal residue" evidence="2">
    <location>
        <position position="181"/>
    </location>
</feature>
<accession>A0AAD5SPJ3</accession>
<comment type="caution">
    <text evidence="2">The sequence shown here is derived from an EMBL/GenBank/DDBJ whole genome shotgun (WGS) entry which is preliminary data.</text>
</comment>
<dbReference type="InterPro" id="IPR018562">
    <property type="entry name" value="ARS-binding_2"/>
</dbReference>
<dbReference type="CDD" id="cd16100">
    <property type="entry name" value="ARID"/>
    <property type="match status" value="1"/>
</dbReference>